<protein>
    <recommendedName>
        <fullName evidence="5 11">Nicotinate-nucleotide--dimethylbenzimidazole phosphoribosyltransferase</fullName>
        <shortName evidence="11">NN:DBI PRT</shortName>
        <ecNumber evidence="4 11">2.4.2.21</ecNumber>
    </recommendedName>
    <alternativeName>
        <fullName evidence="9 11">N(1)-alpha-phosphoribosyltransferase</fullName>
    </alternativeName>
</protein>
<dbReference type="Gene3D" id="1.10.1610.10">
    <property type="match status" value="1"/>
</dbReference>
<proteinExistence type="inferred from homology"/>
<comment type="caution">
    <text evidence="12">The sequence shown here is derived from an EMBL/GenBank/DDBJ whole genome shotgun (WGS) entry which is preliminary data.</text>
</comment>
<dbReference type="EC" id="2.4.2.21" evidence="4 11"/>
<dbReference type="SUPFAM" id="SSF52733">
    <property type="entry name" value="Nicotinate mononucleotide:5,6-dimethylbenzimidazole phosphoribosyltransferase (CobT)"/>
    <property type="match status" value="1"/>
</dbReference>
<comment type="catalytic activity">
    <reaction evidence="10 11">
        <text>5,6-dimethylbenzimidazole + nicotinate beta-D-ribonucleotide = alpha-ribazole 5'-phosphate + nicotinate + H(+)</text>
        <dbReference type="Rhea" id="RHEA:11196"/>
        <dbReference type="ChEBI" id="CHEBI:15378"/>
        <dbReference type="ChEBI" id="CHEBI:15890"/>
        <dbReference type="ChEBI" id="CHEBI:32544"/>
        <dbReference type="ChEBI" id="CHEBI:57502"/>
        <dbReference type="ChEBI" id="CHEBI:57918"/>
        <dbReference type="EC" id="2.4.2.21"/>
    </reaction>
</comment>
<evidence type="ECO:0000256" key="5">
    <source>
        <dbReference type="ARBA" id="ARBA00015486"/>
    </source>
</evidence>
<dbReference type="GO" id="GO:0009236">
    <property type="term" value="P:cobalamin biosynthetic process"/>
    <property type="evidence" value="ECO:0007669"/>
    <property type="project" value="UniProtKB-UniRule"/>
</dbReference>
<dbReference type="EMBL" id="NMVO01000014">
    <property type="protein sequence ID" value="OYO12729.1"/>
    <property type="molecule type" value="Genomic_DNA"/>
</dbReference>
<evidence type="ECO:0000256" key="4">
    <source>
        <dbReference type="ARBA" id="ARBA00011991"/>
    </source>
</evidence>
<dbReference type="GO" id="GO:0008939">
    <property type="term" value="F:nicotinate-nucleotide-dimethylbenzimidazole phosphoribosyltransferase activity"/>
    <property type="evidence" value="ECO:0007669"/>
    <property type="project" value="UniProtKB-UniRule"/>
</dbReference>
<dbReference type="InterPro" id="IPR003200">
    <property type="entry name" value="Nict_dMeBzImd_PRibTrfase"/>
</dbReference>
<sequence length="343" mass="34988">MAVTPPDEAARQRARERSDALAKPVGALGRLEELGAWLAACQGVCPPRPPERVRAVILAGDHGVTAREVSAYPSEVTALMVRAFVTGRAAMNVLARQHGATVRVLDIAVDADLSDLGDAVTRFKLRRSCGSIDRVDAITRTEAAQAVRVGRQIAAEEVAAGADLLILGDMGIGNTTPAAALTAASLGLTAEQVDGIGTGLDEAGRTHKAAVIETALRRVGERAVDPLERLAGLGSADLAVGAGFLAGAAEAGVPVLLDGVIAVAEAVLAEDLAPGAMAWFAAGHRSTEPAQAYALDKLGLTPLLDLGMRLGEGSGAMAAVPLLRSAALLLDEMALLGELGEGS</sequence>
<evidence type="ECO:0000313" key="13">
    <source>
        <dbReference type="Proteomes" id="UP000215896"/>
    </source>
</evidence>
<dbReference type="HAMAP" id="MF_00230">
    <property type="entry name" value="CobT"/>
    <property type="match status" value="1"/>
</dbReference>
<dbReference type="NCBIfam" id="NF000996">
    <property type="entry name" value="PRK00105.1"/>
    <property type="match status" value="1"/>
</dbReference>
<dbReference type="Proteomes" id="UP000215896">
    <property type="component" value="Unassembled WGS sequence"/>
</dbReference>
<keyword evidence="6 11" id="KW-0169">Cobalamin biosynthesis</keyword>
<evidence type="ECO:0000256" key="2">
    <source>
        <dbReference type="ARBA" id="ARBA00005049"/>
    </source>
</evidence>
<dbReference type="NCBIfam" id="TIGR03160">
    <property type="entry name" value="cobT_DBIPRT"/>
    <property type="match status" value="1"/>
</dbReference>
<comment type="function">
    <text evidence="1 11">Catalyzes the synthesis of alpha-ribazole-5'-phosphate from nicotinate mononucleotide (NAMN) and 5,6-dimethylbenzimidazole (DMB).</text>
</comment>
<evidence type="ECO:0000256" key="11">
    <source>
        <dbReference type="HAMAP-Rule" id="MF_00230"/>
    </source>
</evidence>
<comment type="pathway">
    <text evidence="2 11">Nucleoside biosynthesis; alpha-ribazole biosynthesis; alpha-ribazole from 5,6-dimethylbenzimidazole: step 1/2.</text>
</comment>
<reference evidence="12 13" key="1">
    <citation type="submission" date="2017-07" db="EMBL/GenBank/DDBJ databases">
        <title>Draft whole genome sequences of clinical Proprionibacteriaceae strains.</title>
        <authorList>
            <person name="Bernier A.-M."/>
            <person name="Bernard K."/>
            <person name="Domingo M.-C."/>
        </authorList>
    </citation>
    <scope>NUCLEOTIDE SEQUENCE [LARGE SCALE GENOMIC DNA]</scope>
    <source>
        <strain evidence="12 13">NML 030167</strain>
    </source>
</reference>
<dbReference type="RefSeq" id="WP_094405836.1">
    <property type="nucleotide sequence ID" value="NZ_NMVO01000014.1"/>
</dbReference>
<dbReference type="CDD" id="cd02439">
    <property type="entry name" value="DMB-PRT_CobT"/>
    <property type="match status" value="1"/>
</dbReference>
<evidence type="ECO:0000256" key="9">
    <source>
        <dbReference type="ARBA" id="ARBA00030686"/>
    </source>
</evidence>
<dbReference type="UniPathway" id="UPA00061">
    <property type="reaction ID" value="UER00516"/>
</dbReference>
<accession>A0A255GA11</accession>
<dbReference type="InterPro" id="IPR017846">
    <property type="entry name" value="Nict_dMeBzImd_PRibTrfase_bact"/>
</dbReference>
<dbReference type="PANTHER" id="PTHR43463">
    <property type="entry name" value="NICOTINATE-NUCLEOTIDE--DIMETHYLBENZIMIDAZOLE PHOSPHORIBOSYLTRANSFERASE"/>
    <property type="match status" value="1"/>
</dbReference>
<evidence type="ECO:0000256" key="7">
    <source>
        <dbReference type="ARBA" id="ARBA00022676"/>
    </source>
</evidence>
<evidence type="ECO:0000256" key="8">
    <source>
        <dbReference type="ARBA" id="ARBA00022679"/>
    </source>
</evidence>
<evidence type="ECO:0000256" key="6">
    <source>
        <dbReference type="ARBA" id="ARBA00022573"/>
    </source>
</evidence>
<dbReference type="PANTHER" id="PTHR43463:SF1">
    <property type="entry name" value="NICOTINATE-NUCLEOTIDE--DIMETHYLBENZIMIDAZOLE PHOSPHORIBOSYLTRANSFERASE"/>
    <property type="match status" value="1"/>
</dbReference>
<evidence type="ECO:0000256" key="1">
    <source>
        <dbReference type="ARBA" id="ARBA00002197"/>
    </source>
</evidence>
<keyword evidence="13" id="KW-1185">Reference proteome</keyword>
<gene>
    <name evidence="11 12" type="primary">cobT</name>
    <name evidence="12" type="ORF">CGZ94_12525</name>
</gene>
<organism evidence="12 13">
    <name type="scientific">Enemella evansiae</name>
    <dbReference type="NCBI Taxonomy" id="2016499"/>
    <lineage>
        <taxon>Bacteria</taxon>
        <taxon>Bacillati</taxon>
        <taxon>Actinomycetota</taxon>
        <taxon>Actinomycetes</taxon>
        <taxon>Propionibacteriales</taxon>
        <taxon>Propionibacteriaceae</taxon>
        <taxon>Enemella</taxon>
    </lineage>
</organism>
<dbReference type="AlphaFoldDB" id="A0A255GA11"/>
<evidence type="ECO:0000313" key="12">
    <source>
        <dbReference type="EMBL" id="OYO12729.1"/>
    </source>
</evidence>
<dbReference type="InterPro" id="IPR023195">
    <property type="entry name" value="Nict_dMeBzImd_PRibTrfase_N"/>
</dbReference>
<keyword evidence="8 11" id="KW-0808">Transferase</keyword>
<dbReference type="Gene3D" id="3.40.50.10210">
    <property type="match status" value="1"/>
</dbReference>
<evidence type="ECO:0000256" key="3">
    <source>
        <dbReference type="ARBA" id="ARBA00007110"/>
    </source>
</evidence>
<evidence type="ECO:0000256" key="10">
    <source>
        <dbReference type="ARBA" id="ARBA00047340"/>
    </source>
</evidence>
<dbReference type="InterPro" id="IPR036087">
    <property type="entry name" value="Nict_dMeBzImd_PRibTrfase_sf"/>
</dbReference>
<dbReference type="Pfam" id="PF02277">
    <property type="entry name" value="DBI_PRT"/>
    <property type="match status" value="1"/>
</dbReference>
<name>A0A255GA11_9ACTN</name>
<dbReference type="OrthoDB" id="9773807at2"/>
<comment type="similarity">
    <text evidence="3 11">Belongs to the CobT family.</text>
</comment>
<keyword evidence="7 11" id="KW-0328">Glycosyltransferase</keyword>
<feature type="active site" description="Proton acceptor" evidence="11">
    <location>
        <position position="312"/>
    </location>
</feature>